<dbReference type="EMBL" id="AMRM01000009">
    <property type="protein sequence ID" value="EKF19131.1"/>
    <property type="molecule type" value="Genomic_DNA"/>
</dbReference>
<sequence>MPLKFLFVAAALAAAAFAVPAQAGGYGDAQGGRVYSDAYGNLVIHSRAGYKRILVGKGHMADDYADLGIETPRVAYLRRESGKLYLRRAEPCSQGVLIKGRSYMYGLPDGVLPVLTGPCH</sequence>
<evidence type="ECO:0008006" key="4">
    <source>
        <dbReference type="Google" id="ProtNLM"/>
    </source>
</evidence>
<gene>
    <name evidence="2" type="ORF">NA2_10123</name>
</gene>
<reference evidence="2 3" key="1">
    <citation type="journal article" date="2012" name="J. Bacteriol.">
        <title>Genome Sequence of Nitratireductor pacificus Type Strain pht-3B.</title>
        <authorList>
            <person name="Lai Q."/>
            <person name="Li G."/>
            <person name="Shao Z."/>
        </authorList>
    </citation>
    <scope>NUCLEOTIDE SEQUENCE [LARGE SCALE GENOMIC DNA]</scope>
    <source>
        <strain evidence="3">pht-3B</strain>
    </source>
</reference>
<feature type="chain" id="PRO_5003861066" description="Secreted protein" evidence="1">
    <location>
        <begin position="24"/>
        <end position="120"/>
    </location>
</feature>
<dbReference type="eggNOG" id="ENOG5031CWI">
    <property type="taxonomic scope" value="Bacteria"/>
</dbReference>
<keyword evidence="1" id="KW-0732">Signal</keyword>
<evidence type="ECO:0000313" key="3">
    <source>
        <dbReference type="Proteomes" id="UP000006786"/>
    </source>
</evidence>
<comment type="caution">
    <text evidence="2">The sequence shown here is derived from an EMBL/GenBank/DDBJ whole genome shotgun (WGS) entry which is preliminary data.</text>
</comment>
<evidence type="ECO:0000256" key="1">
    <source>
        <dbReference type="SAM" id="SignalP"/>
    </source>
</evidence>
<dbReference type="AlphaFoldDB" id="K2MAH5"/>
<feature type="signal peptide" evidence="1">
    <location>
        <begin position="1"/>
        <end position="23"/>
    </location>
</feature>
<organism evidence="2 3">
    <name type="scientific">Nitratireductor pacificus pht-3B</name>
    <dbReference type="NCBI Taxonomy" id="391937"/>
    <lineage>
        <taxon>Bacteria</taxon>
        <taxon>Pseudomonadati</taxon>
        <taxon>Pseudomonadota</taxon>
        <taxon>Alphaproteobacteria</taxon>
        <taxon>Hyphomicrobiales</taxon>
        <taxon>Phyllobacteriaceae</taxon>
        <taxon>Nitratireductor</taxon>
    </lineage>
</organism>
<evidence type="ECO:0000313" key="2">
    <source>
        <dbReference type="EMBL" id="EKF19131.1"/>
    </source>
</evidence>
<proteinExistence type="predicted"/>
<keyword evidence="3" id="KW-1185">Reference proteome</keyword>
<dbReference type="STRING" id="391937.NA2_10123"/>
<dbReference type="RefSeq" id="WP_008596623.1">
    <property type="nucleotide sequence ID" value="NZ_AMRM01000009.1"/>
</dbReference>
<dbReference type="Proteomes" id="UP000006786">
    <property type="component" value="Unassembled WGS sequence"/>
</dbReference>
<name>K2MAH5_9HYPH</name>
<protein>
    <recommendedName>
        <fullName evidence="4">Secreted protein</fullName>
    </recommendedName>
</protein>
<accession>K2MAH5</accession>
<dbReference type="OrthoDB" id="8115733at2"/>
<dbReference type="PATRIC" id="fig|391937.3.peg.2089"/>